<dbReference type="InterPro" id="IPR003661">
    <property type="entry name" value="HisK_dim/P_dom"/>
</dbReference>
<dbReference type="PANTHER" id="PTHR43711">
    <property type="entry name" value="TWO-COMPONENT HISTIDINE KINASE"/>
    <property type="match status" value="1"/>
</dbReference>
<dbReference type="InterPro" id="IPR005467">
    <property type="entry name" value="His_kinase_dom"/>
</dbReference>
<dbReference type="Gene3D" id="1.10.287.130">
    <property type="match status" value="1"/>
</dbReference>
<evidence type="ECO:0000256" key="2">
    <source>
        <dbReference type="ARBA" id="ARBA00012438"/>
    </source>
</evidence>
<dbReference type="RefSeq" id="WP_089762776.1">
    <property type="nucleotide sequence ID" value="NZ_BKAT01000046.1"/>
</dbReference>
<evidence type="ECO:0000313" key="10">
    <source>
        <dbReference type="Proteomes" id="UP000199656"/>
    </source>
</evidence>
<evidence type="ECO:0000256" key="7">
    <source>
        <dbReference type="SAM" id="Phobius"/>
    </source>
</evidence>
<evidence type="ECO:0000256" key="4">
    <source>
        <dbReference type="ARBA" id="ARBA00022679"/>
    </source>
</evidence>
<keyword evidence="3" id="KW-0597">Phosphoprotein</keyword>
<accession>A0A1H4DC69</accession>
<dbReference type="EC" id="2.7.13.3" evidence="2"/>
<dbReference type="EMBL" id="FNRL01000013">
    <property type="protein sequence ID" value="SEA70096.1"/>
    <property type="molecule type" value="Genomic_DNA"/>
</dbReference>
<organism evidence="9 10">
    <name type="scientific">Chitinophaga terrae</name>
    <name type="common">ex Kim and Jung 2007</name>
    <dbReference type="NCBI Taxonomy" id="408074"/>
    <lineage>
        <taxon>Bacteria</taxon>
        <taxon>Pseudomonadati</taxon>
        <taxon>Bacteroidota</taxon>
        <taxon>Chitinophagia</taxon>
        <taxon>Chitinophagales</taxon>
        <taxon>Chitinophagaceae</taxon>
        <taxon>Chitinophaga</taxon>
    </lineage>
</organism>
<dbReference type="SMART" id="SM00387">
    <property type="entry name" value="HATPase_c"/>
    <property type="match status" value="1"/>
</dbReference>
<dbReference type="InterPro" id="IPR036097">
    <property type="entry name" value="HisK_dim/P_sf"/>
</dbReference>
<dbReference type="OrthoDB" id="1301080at2"/>
<feature type="domain" description="Histidine kinase" evidence="8">
    <location>
        <begin position="224"/>
        <end position="438"/>
    </location>
</feature>
<evidence type="ECO:0000259" key="8">
    <source>
        <dbReference type="PROSITE" id="PS50109"/>
    </source>
</evidence>
<dbReference type="AlphaFoldDB" id="A0A1H4DC69"/>
<evidence type="ECO:0000256" key="6">
    <source>
        <dbReference type="ARBA" id="ARBA00023012"/>
    </source>
</evidence>
<dbReference type="SUPFAM" id="SSF55874">
    <property type="entry name" value="ATPase domain of HSP90 chaperone/DNA topoisomerase II/histidine kinase"/>
    <property type="match status" value="1"/>
</dbReference>
<keyword evidence="7" id="KW-1133">Transmembrane helix</keyword>
<evidence type="ECO:0000313" key="9">
    <source>
        <dbReference type="EMBL" id="SEA70096.1"/>
    </source>
</evidence>
<keyword evidence="4" id="KW-0808">Transferase</keyword>
<keyword evidence="5 9" id="KW-0418">Kinase</keyword>
<dbReference type="STRING" id="408074.SAMN05660909_03030"/>
<dbReference type="Pfam" id="PF02518">
    <property type="entry name" value="HATPase_c"/>
    <property type="match status" value="1"/>
</dbReference>
<sequence length="438" mass="49866">MHYFRLLGVCCLLFLYTALYAQRNEIKFIQRSLSRTTDSIQYADGPRKTAALYLGYKLGGRETYARSAYDIAYSNQPVSRKANAKRKPVPVASQVSFSLNNCLLKRIADPRPVIRIAEQQQGAEEADYLSYFFGSKLLESLLQEYHVHSPLLAGTGYNDRFVYYQVILILVIIVLVACLITAIIRLYKLSDPRMLSMEQWQQETERSNMALKENDDFKNKLLSMIAHDFRTPLHNIVSITGFVNERVLTPAEATAMIGQVDKTAAHTLQLFEEISKWVRTQLSGFSYQPEVLQVRELLLETVESLKTTLEEKEIKLLLDVPLNHAVQADYEMLQFVHRNFLHNAVKFSPDNGVIRIHTSVNEKGTTVYFTDEGSGIDGNILKGLFEWRHLSKDPDRVGKGAGIALIICKDFIEKMGGDIGAFNNEDEGSTFFYRLPHF</sequence>
<evidence type="ECO:0000256" key="1">
    <source>
        <dbReference type="ARBA" id="ARBA00000085"/>
    </source>
</evidence>
<dbReference type="InterPro" id="IPR004358">
    <property type="entry name" value="Sig_transdc_His_kin-like_C"/>
</dbReference>
<dbReference type="PROSITE" id="PS50109">
    <property type="entry name" value="HIS_KIN"/>
    <property type="match status" value="1"/>
</dbReference>
<dbReference type="InterPro" id="IPR050736">
    <property type="entry name" value="Sensor_HK_Regulatory"/>
</dbReference>
<dbReference type="InterPro" id="IPR036890">
    <property type="entry name" value="HATPase_C_sf"/>
</dbReference>
<reference evidence="10" key="1">
    <citation type="submission" date="2016-10" db="EMBL/GenBank/DDBJ databases">
        <authorList>
            <person name="Varghese N."/>
            <person name="Submissions S."/>
        </authorList>
    </citation>
    <scope>NUCLEOTIDE SEQUENCE [LARGE SCALE GENOMIC DNA]</scope>
    <source>
        <strain evidence="10">DSM 23920</strain>
    </source>
</reference>
<keyword evidence="6" id="KW-0902">Two-component regulatory system</keyword>
<dbReference type="PANTHER" id="PTHR43711:SF31">
    <property type="entry name" value="HISTIDINE KINASE"/>
    <property type="match status" value="1"/>
</dbReference>
<name>A0A1H4DC69_9BACT</name>
<feature type="transmembrane region" description="Helical" evidence="7">
    <location>
        <begin position="162"/>
        <end position="187"/>
    </location>
</feature>
<dbReference type="InterPro" id="IPR003594">
    <property type="entry name" value="HATPase_dom"/>
</dbReference>
<keyword evidence="7" id="KW-0472">Membrane</keyword>
<proteinExistence type="predicted"/>
<evidence type="ECO:0000256" key="5">
    <source>
        <dbReference type="ARBA" id="ARBA00022777"/>
    </source>
</evidence>
<dbReference type="CDD" id="cd00082">
    <property type="entry name" value="HisKA"/>
    <property type="match status" value="1"/>
</dbReference>
<dbReference type="Gene3D" id="3.30.565.10">
    <property type="entry name" value="Histidine kinase-like ATPase, C-terminal domain"/>
    <property type="match status" value="1"/>
</dbReference>
<evidence type="ECO:0000256" key="3">
    <source>
        <dbReference type="ARBA" id="ARBA00022553"/>
    </source>
</evidence>
<dbReference type="GO" id="GO:0000155">
    <property type="term" value="F:phosphorelay sensor kinase activity"/>
    <property type="evidence" value="ECO:0007669"/>
    <property type="project" value="InterPro"/>
</dbReference>
<gene>
    <name evidence="9" type="ORF">SAMN05660909_03030</name>
</gene>
<protein>
    <recommendedName>
        <fullName evidence="2">histidine kinase</fullName>
        <ecNumber evidence="2">2.7.13.3</ecNumber>
    </recommendedName>
</protein>
<keyword evidence="10" id="KW-1185">Reference proteome</keyword>
<dbReference type="Proteomes" id="UP000199656">
    <property type="component" value="Unassembled WGS sequence"/>
</dbReference>
<keyword evidence="7" id="KW-0812">Transmembrane</keyword>
<comment type="catalytic activity">
    <reaction evidence="1">
        <text>ATP + protein L-histidine = ADP + protein N-phospho-L-histidine.</text>
        <dbReference type="EC" id="2.7.13.3"/>
    </reaction>
</comment>
<dbReference type="SUPFAM" id="SSF47384">
    <property type="entry name" value="Homodimeric domain of signal transducing histidine kinase"/>
    <property type="match status" value="1"/>
</dbReference>
<dbReference type="PRINTS" id="PR00344">
    <property type="entry name" value="BCTRLSENSOR"/>
</dbReference>